<reference evidence="2" key="1">
    <citation type="journal article" date="2023" name="Science">
        <title>Genome structures resolve the early diversification of teleost fishes.</title>
        <authorList>
            <person name="Parey E."/>
            <person name="Louis A."/>
            <person name="Montfort J."/>
            <person name="Bouchez O."/>
            <person name="Roques C."/>
            <person name="Iampietro C."/>
            <person name="Lluch J."/>
            <person name="Castinel A."/>
            <person name="Donnadieu C."/>
            <person name="Desvignes T."/>
            <person name="Floi Bucao C."/>
            <person name="Jouanno E."/>
            <person name="Wen M."/>
            <person name="Mejri S."/>
            <person name="Dirks R."/>
            <person name="Jansen H."/>
            <person name="Henkel C."/>
            <person name="Chen W.J."/>
            <person name="Zahm M."/>
            <person name="Cabau C."/>
            <person name="Klopp C."/>
            <person name="Thompson A.W."/>
            <person name="Robinson-Rechavi M."/>
            <person name="Braasch I."/>
            <person name="Lecointre G."/>
            <person name="Bobe J."/>
            <person name="Postlethwait J.H."/>
            <person name="Berthelot C."/>
            <person name="Roest Crollius H."/>
            <person name="Guiguen Y."/>
        </authorList>
    </citation>
    <scope>NUCLEOTIDE SEQUENCE</scope>
    <source>
        <strain evidence="2">WJC10195</strain>
    </source>
</reference>
<dbReference type="Proteomes" id="UP001152622">
    <property type="component" value="Chromosome 17"/>
</dbReference>
<comment type="caution">
    <text evidence="2">The sequence shown here is derived from an EMBL/GenBank/DDBJ whole genome shotgun (WGS) entry which is preliminary data.</text>
</comment>
<evidence type="ECO:0000313" key="2">
    <source>
        <dbReference type="EMBL" id="KAJ8338711.1"/>
    </source>
</evidence>
<proteinExistence type="predicted"/>
<accession>A0A9Q1EH47</accession>
<feature type="region of interest" description="Disordered" evidence="1">
    <location>
        <begin position="100"/>
        <end position="137"/>
    </location>
</feature>
<protein>
    <submittedName>
        <fullName evidence="2">Uncharacterized protein</fullName>
    </submittedName>
</protein>
<keyword evidence="3" id="KW-1185">Reference proteome</keyword>
<organism evidence="2 3">
    <name type="scientific">Synaphobranchus kaupii</name>
    <name type="common">Kaup's arrowtooth eel</name>
    <dbReference type="NCBI Taxonomy" id="118154"/>
    <lineage>
        <taxon>Eukaryota</taxon>
        <taxon>Metazoa</taxon>
        <taxon>Chordata</taxon>
        <taxon>Craniata</taxon>
        <taxon>Vertebrata</taxon>
        <taxon>Euteleostomi</taxon>
        <taxon>Actinopterygii</taxon>
        <taxon>Neopterygii</taxon>
        <taxon>Teleostei</taxon>
        <taxon>Anguilliformes</taxon>
        <taxon>Synaphobranchidae</taxon>
        <taxon>Synaphobranchus</taxon>
    </lineage>
</organism>
<dbReference type="EMBL" id="JAINUF010000017">
    <property type="protein sequence ID" value="KAJ8338711.1"/>
    <property type="molecule type" value="Genomic_DNA"/>
</dbReference>
<gene>
    <name evidence="2" type="ORF">SKAU_G00354970</name>
</gene>
<name>A0A9Q1EH47_SYNKA</name>
<evidence type="ECO:0000313" key="3">
    <source>
        <dbReference type="Proteomes" id="UP001152622"/>
    </source>
</evidence>
<dbReference type="AlphaFoldDB" id="A0A9Q1EH47"/>
<sequence>MNNSPGALWGAPVVPSPAEVRAAEPRKRRRVFAAGGLPTLFRGAPITDRPIRNCPEVFFRIGANLGSASRSPSSRPPLLISSSKRVTAVMKCRERAADLNGKVTESSCARGPDPHGPPCRRWANMTRRYPQARLSRG</sequence>
<evidence type="ECO:0000256" key="1">
    <source>
        <dbReference type="SAM" id="MobiDB-lite"/>
    </source>
</evidence>